<dbReference type="AlphaFoldDB" id="A0A383DG32"/>
<dbReference type="EMBL" id="UINC01216617">
    <property type="protein sequence ID" value="SVE42828.1"/>
    <property type="molecule type" value="Genomic_DNA"/>
</dbReference>
<evidence type="ECO:0000313" key="1">
    <source>
        <dbReference type="EMBL" id="SVE42828.1"/>
    </source>
</evidence>
<gene>
    <name evidence="1" type="ORF">METZ01_LOCUS495682</name>
</gene>
<organism evidence="1">
    <name type="scientific">marine metagenome</name>
    <dbReference type="NCBI Taxonomy" id="408172"/>
    <lineage>
        <taxon>unclassified sequences</taxon>
        <taxon>metagenomes</taxon>
        <taxon>ecological metagenomes</taxon>
    </lineage>
</organism>
<sequence>IAVDIVIGAVLSAAPIYLFQPGFINCNLKWT</sequence>
<proteinExistence type="predicted"/>
<reference evidence="1" key="1">
    <citation type="submission" date="2018-05" db="EMBL/GenBank/DDBJ databases">
        <authorList>
            <person name="Lanie J.A."/>
            <person name="Ng W.-L."/>
            <person name="Kazmierczak K.M."/>
            <person name="Andrzejewski T.M."/>
            <person name="Davidsen T.M."/>
            <person name="Wayne K.J."/>
            <person name="Tettelin H."/>
            <person name="Glass J.I."/>
            <person name="Rusch D."/>
            <person name="Podicherti R."/>
            <person name="Tsui H.-C.T."/>
            <person name="Winkler M.E."/>
        </authorList>
    </citation>
    <scope>NUCLEOTIDE SEQUENCE</scope>
</reference>
<protein>
    <submittedName>
        <fullName evidence="1">Uncharacterized protein</fullName>
    </submittedName>
</protein>
<feature type="non-terminal residue" evidence="1">
    <location>
        <position position="1"/>
    </location>
</feature>
<name>A0A383DG32_9ZZZZ</name>
<accession>A0A383DG32</accession>